<dbReference type="Proteomes" id="UP000095237">
    <property type="component" value="Unassembled WGS sequence"/>
</dbReference>
<comment type="caution">
    <text evidence="1">The sequence shown here is derived from an EMBL/GenBank/DDBJ whole genome shotgun (WGS) entry which is preliminary data.</text>
</comment>
<organism evidence="1 2">
    <name type="scientific">Endomicrobium trichonymphae</name>
    <dbReference type="NCBI Taxonomy" id="1408204"/>
    <lineage>
        <taxon>Bacteria</taxon>
        <taxon>Pseudomonadati</taxon>
        <taxon>Elusimicrobiota</taxon>
        <taxon>Endomicrobiia</taxon>
        <taxon>Endomicrobiales</taxon>
        <taxon>Endomicrobiaceae</taxon>
        <taxon>Candidatus Endomicrobiellum</taxon>
    </lineage>
</organism>
<accession>A0A1E5IH40</accession>
<dbReference type="EMBL" id="LNVX01000571">
    <property type="protein sequence ID" value="OEG69751.1"/>
    <property type="molecule type" value="Genomic_DNA"/>
</dbReference>
<sequence>MLLIIKALLKSCIAPDTISEAEAEPLFTSITSGISKTFPSPVVKYSSFISSTLPFTELFPLFQFLSILL</sequence>
<reference evidence="1 2" key="1">
    <citation type="submission" date="2015-11" db="EMBL/GenBank/DDBJ databases">
        <title>Evidence for parallel genomic evolution in an endosymbiosis of termite gut flagellates.</title>
        <authorList>
            <person name="Zheng H."/>
        </authorList>
    </citation>
    <scope>NUCLEOTIDE SEQUENCE [LARGE SCALE GENOMIC DNA]</scope>
    <source>
        <strain evidence="1 2">CET450</strain>
    </source>
</reference>
<name>A0A1E5IH40_ENDTX</name>
<proteinExistence type="predicted"/>
<gene>
    <name evidence="1" type="ORF">ATZ36_07650</name>
</gene>
<protein>
    <submittedName>
        <fullName evidence="1">Uncharacterized protein</fullName>
    </submittedName>
</protein>
<evidence type="ECO:0000313" key="1">
    <source>
        <dbReference type="EMBL" id="OEG69751.1"/>
    </source>
</evidence>
<keyword evidence="2" id="KW-1185">Reference proteome</keyword>
<dbReference type="AlphaFoldDB" id="A0A1E5IH40"/>
<evidence type="ECO:0000313" key="2">
    <source>
        <dbReference type="Proteomes" id="UP000095237"/>
    </source>
</evidence>